<reference evidence="2" key="1">
    <citation type="submission" date="2016-10" db="EMBL/GenBank/DDBJ databases">
        <authorList>
            <person name="Varghese N."/>
            <person name="Submissions S."/>
        </authorList>
    </citation>
    <scope>NUCLEOTIDE SEQUENCE [LARGE SCALE GENOMIC DNA]</scope>
    <source>
        <strain evidence="2">DSM 22251</strain>
    </source>
</reference>
<sequence length="197" mass="22915">MSLIFGQQNSEFKEVINYYDYQRSMLNTEFKKRFDKEPDVEQKALVRNVFQEFMVKMDSIQNSALINALVKVKIREDLGQIFPNEENKPGTKYNARKSDLTTDAQYPGGFDKMREQISNIFYTDAVLADKKIIRTNILFVVEKDGSISSVKADGENFTFNRQAEIALYLLPNKFTPAYINSTPVRYRFRLPLAMNFD</sequence>
<accession>A0A1I3LW19</accession>
<dbReference type="AlphaFoldDB" id="A0A1I3LW19"/>
<evidence type="ECO:0008006" key="3">
    <source>
        <dbReference type="Google" id="ProtNLM"/>
    </source>
</evidence>
<organism evidence="1 2">
    <name type="scientific">Kaistella treverensis</name>
    <dbReference type="NCBI Taxonomy" id="631455"/>
    <lineage>
        <taxon>Bacteria</taxon>
        <taxon>Pseudomonadati</taxon>
        <taxon>Bacteroidota</taxon>
        <taxon>Flavobacteriia</taxon>
        <taxon>Flavobacteriales</taxon>
        <taxon>Weeksellaceae</taxon>
        <taxon>Chryseobacterium group</taxon>
        <taxon>Kaistella</taxon>
    </lineage>
</organism>
<proteinExistence type="predicted"/>
<dbReference type="EMBL" id="FORQ01000002">
    <property type="protein sequence ID" value="SFI88883.1"/>
    <property type="molecule type" value="Genomic_DNA"/>
</dbReference>
<dbReference type="RefSeq" id="WP_233701913.1">
    <property type="nucleotide sequence ID" value="NZ_FORQ01000002.1"/>
</dbReference>
<evidence type="ECO:0000313" key="1">
    <source>
        <dbReference type="EMBL" id="SFI88883.1"/>
    </source>
</evidence>
<keyword evidence="2" id="KW-1185">Reference proteome</keyword>
<gene>
    <name evidence="1" type="ORF">SAMN05421638_1367</name>
</gene>
<dbReference type="Proteomes" id="UP000242560">
    <property type="component" value="Unassembled WGS sequence"/>
</dbReference>
<protein>
    <recommendedName>
        <fullName evidence="3">TonB C-terminal domain-containing protein</fullName>
    </recommendedName>
</protein>
<evidence type="ECO:0000313" key="2">
    <source>
        <dbReference type="Proteomes" id="UP000242560"/>
    </source>
</evidence>
<name>A0A1I3LW19_9FLAO</name>